<dbReference type="InterPro" id="IPR001789">
    <property type="entry name" value="Sig_transdc_resp-reg_receiver"/>
</dbReference>
<organism evidence="2">
    <name type="scientific">marine sediment metagenome</name>
    <dbReference type="NCBI Taxonomy" id="412755"/>
    <lineage>
        <taxon>unclassified sequences</taxon>
        <taxon>metagenomes</taxon>
        <taxon>ecological metagenomes</taxon>
    </lineage>
</organism>
<dbReference type="EMBL" id="BARS01004470">
    <property type="protein sequence ID" value="GAF78718.1"/>
    <property type="molecule type" value="Genomic_DNA"/>
</dbReference>
<dbReference type="PROSITE" id="PS50110">
    <property type="entry name" value="RESPONSE_REGULATORY"/>
    <property type="match status" value="1"/>
</dbReference>
<evidence type="ECO:0000313" key="2">
    <source>
        <dbReference type="EMBL" id="GAF78718.1"/>
    </source>
</evidence>
<protein>
    <recommendedName>
        <fullName evidence="1">Response regulatory domain-containing protein</fullName>
    </recommendedName>
</protein>
<accession>X0SCC7</accession>
<dbReference type="InterPro" id="IPR011006">
    <property type="entry name" value="CheY-like_superfamily"/>
</dbReference>
<feature type="non-terminal residue" evidence="2">
    <location>
        <position position="1"/>
    </location>
</feature>
<feature type="domain" description="Response regulatory" evidence="1">
    <location>
        <begin position="1"/>
        <end position="50"/>
    </location>
</feature>
<comment type="caution">
    <text evidence="2">The sequence shown here is derived from an EMBL/GenBank/DDBJ whole genome shotgun (WGS) entry which is preliminary data.</text>
</comment>
<dbReference type="SUPFAM" id="SSF52172">
    <property type="entry name" value="CheY-like"/>
    <property type="match status" value="1"/>
</dbReference>
<reference evidence="2" key="1">
    <citation type="journal article" date="2014" name="Front. Microbiol.">
        <title>High frequency of phylogenetically diverse reductive dehalogenase-homologous genes in deep subseafloor sedimentary metagenomes.</title>
        <authorList>
            <person name="Kawai M."/>
            <person name="Futagami T."/>
            <person name="Toyoda A."/>
            <person name="Takaki Y."/>
            <person name="Nishi S."/>
            <person name="Hori S."/>
            <person name="Arai W."/>
            <person name="Tsubouchi T."/>
            <person name="Morono Y."/>
            <person name="Uchiyama I."/>
            <person name="Ito T."/>
            <person name="Fujiyama A."/>
            <person name="Inagaki F."/>
            <person name="Takami H."/>
        </authorList>
    </citation>
    <scope>NUCLEOTIDE SEQUENCE</scope>
    <source>
        <strain evidence="2">Expedition CK06-06</strain>
    </source>
</reference>
<dbReference type="Gene3D" id="3.40.50.2300">
    <property type="match status" value="1"/>
</dbReference>
<name>X0SCC7_9ZZZZ</name>
<evidence type="ECO:0000259" key="1">
    <source>
        <dbReference type="PROSITE" id="PS50110"/>
    </source>
</evidence>
<dbReference type="AlphaFoldDB" id="X0SCC7"/>
<proteinExistence type="predicted"/>
<sequence>NPRWNRIPFIFLSALSTPKDIRFGKLLGADDYLTKPFNEKDLLAIISGRIARNKRVNALNTKINEAFLSTNIEMKTPITRQREFYICLFLAFWDDRFGPELKRSFPDEKIFPIPLEDIVNQLFNVVTSMYGHNKITKAEGVLLDIKNLNNRGYLFFDSYPDKNERFGEKQYMIAAIAPSINYFHTLEIKEIFIDLSEKIKKRIDWDIEKYWKQIYDLMLLDSIKIE</sequence>
<dbReference type="GO" id="GO:0000160">
    <property type="term" value="P:phosphorelay signal transduction system"/>
    <property type="evidence" value="ECO:0007669"/>
    <property type="project" value="InterPro"/>
</dbReference>
<gene>
    <name evidence="2" type="ORF">S01H1_08738</name>
</gene>